<dbReference type="PROSITE" id="PS51469">
    <property type="entry name" value="SUN"/>
    <property type="match status" value="1"/>
</dbReference>
<gene>
    <name evidence="9" type="primary">Sun2</name>
</gene>
<feature type="domain" description="SUN" evidence="8">
    <location>
        <begin position="651"/>
        <end position="814"/>
    </location>
</feature>
<dbReference type="InterPro" id="IPR012919">
    <property type="entry name" value="SUN_dom"/>
</dbReference>
<feature type="compositionally biased region" description="Polar residues" evidence="6">
    <location>
        <begin position="45"/>
        <end position="60"/>
    </location>
</feature>
<keyword evidence="1 7" id="KW-0812">Transmembrane</keyword>
<comment type="subcellular location">
    <subcellularLocation>
        <location evidence="5">Nucleus inner membrane</location>
        <topology evidence="5">Single-pass type II membrane protein</topology>
    </subcellularLocation>
</comment>
<feature type="region of interest" description="Disordered" evidence="6">
    <location>
        <begin position="1"/>
        <end position="92"/>
    </location>
</feature>
<evidence type="ECO:0000256" key="3">
    <source>
        <dbReference type="ARBA" id="ARBA00023054"/>
    </source>
</evidence>
<dbReference type="Pfam" id="PF07738">
    <property type="entry name" value="Sad1_UNC"/>
    <property type="match status" value="1"/>
</dbReference>
<feature type="compositionally biased region" description="Polar residues" evidence="6">
    <location>
        <begin position="1"/>
        <end position="11"/>
    </location>
</feature>
<dbReference type="PANTHER" id="PTHR12911:SF8">
    <property type="entry name" value="KLAROID PROTEIN-RELATED"/>
    <property type="match status" value="1"/>
</dbReference>
<keyword evidence="4 7" id="KW-0472">Membrane</keyword>
<evidence type="ECO:0000256" key="1">
    <source>
        <dbReference type="ARBA" id="ARBA00022692"/>
    </source>
</evidence>
<feature type="compositionally biased region" description="Polar residues" evidence="6">
    <location>
        <begin position="213"/>
        <end position="224"/>
    </location>
</feature>
<reference evidence="9" key="1">
    <citation type="submission" date="2020-04" db="EMBL/GenBank/DDBJ databases">
        <authorList>
            <person name="Neveu A P."/>
        </authorList>
    </citation>
    <scope>NUCLEOTIDE SEQUENCE</scope>
    <source>
        <tissue evidence="9">Whole embryo</tissue>
    </source>
</reference>
<dbReference type="Gene3D" id="2.60.120.260">
    <property type="entry name" value="Galactose-binding domain-like"/>
    <property type="match status" value="1"/>
</dbReference>
<dbReference type="EMBL" id="LR790844">
    <property type="protein sequence ID" value="CAB3266706.1"/>
    <property type="molecule type" value="mRNA"/>
</dbReference>
<name>A0A6F9DUQ4_9ASCI</name>
<evidence type="ECO:0000256" key="7">
    <source>
        <dbReference type="SAM" id="Phobius"/>
    </source>
</evidence>
<feature type="compositionally biased region" description="Basic residues" evidence="6">
    <location>
        <begin position="72"/>
        <end position="81"/>
    </location>
</feature>
<dbReference type="FunFam" id="2.60.120.260:FF:000009">
    <property type="entry name" value="SUN domain-containing protein 1 isoform X1"/>
    <property type="match status" value="1"/>
</dbReference>
<evidence type="ECO:0000313" key="9">
    <source>
        <dbReference type="EMBL" id="CAB3266706.1"/>
    </source>
</evidence>
<feature type="region of interest" description="Disordered" evidence="6">
    <location>
        <begin position="199"/>
        <end position="224"/>
    </location>
</feature>
<keyword evidence="3" id="KW-0175">Coiled coil</keyword>
<dbReference type="PANTHER" id="PTHR12911">
    <property type="entry name" value="SAD1/UNC-84-LIKE PROTEIN-RELATED"/>
    <property type="match status" value="1"/>
</dbReference>
<dbReference type="GO" id="GO:0043495">
    <property type="term" value="F:protein-membrane adaptor activity"/>
    <property type="evidence" value="ECO:0007669"/>
    <property type="project" value="TreeGrafter"/>
</dbReference>
<feature type="transmembrane region" description="Helical" evidence="7">
    <location>
        <begin position="232"/>
        <end position="252"/>
    </location>
</feature>
<sequence length="814" mass="91807">MSRTHGFTSPSRRSKRLLQSGYYQPPVNDNESNLAAPSDDDDTASIDSNMSRSSFATENRNVIYKESPPLRKFNRHRRRNHSGSPARSPGLPTVNRVTFLKEQETHRHVQFSSSQSTSHVPSRLRDATALPGQVHSHNIPHLYGLQQEEEESFASGEGVNRTVVTQSTINRTNMQVVDGSQASQGDVFKTPALVHRRPIGKYPSSLSDDESETFQQSDSSDKNTVTSHNPFLIVYQTLLLLFSLISGLLWKVGKLIYENTTKILLLDTWLLTHGIQISALQQYLSKLLKLFVLALFIAAACYLFLSLPRLNHKTTPAVAQPMQTGSAPEKYKVDLMIKTLEEKYSKDIQDHQKSLEQTIQALEYSLQQLELKIVDRQSTLDSKIDRLETKHHKSLEDVSKTSEKLSSVASVIDKSVSDKTKELEFSFTQKLNALQMRIEQLKNEHGNSILDLKENMDGKFNEVATKSQRFQTQMEQFENYLKSFTGKIGAVEKETRKLDLSFQQTSNITYLKEVFDKSFTENFLLLLQQGSAESTKLPKSKHTHLSMVFLEWLKARGFVKEVDLLNAYKKSNQSFSALVGKLKMETDHKIQASIAQKKRESSITLDSITSSKSLNQNLVTEAMVKFWIQEALNVFSADKIGKPDFALESSGGFIVNTRCSETYHHKTALVSILGIPIYYNINTPRAVIQPNVLPGDCWAFKGSEGYVVIGLSAAVHPTSFSLEHIPKSLALYNNIESAPKDFTVHGLNEPTDTEGNLLGVFRYDEDGSALQTFTIDPSHDSGRNFSYIELRIASNWGHKDFTCLYRFRVHGVKM</sequence>
<feature type="transmembrane region" description="Helical" evidence="7">
    <location>
        <begin position="290"/>
        <end position="307"/>
    </location>
</feature>
<protein>
    <submittedName>
        <fullName evidence="9">SUN domain-containing protein 2-like</fullName>
    </submittedName>
</protein>
<evidence type="ECO:0000256" key="4">
    <source>
        <dbReference type="ARBA" id="ARBA00023136"/>
    </source>
</evidence>
<dbReference type="GO" id="GO:0034993">
    <property type="term" value="C:meiotic nuclear membrane microtubule tethering complex"/>
    <property type="evidence" value="ECO:0007669"/>
    <property type="project" value="TreeGrafter"/>
</dbReference>
<dbReference type="InterPro" id="IPR045119">
    <property type="entry name" value="SUN1-5"/>
</dbReference>
<dbReference type="AlphaFoldDB" id="A0A6F9DUQ4"/>
<evidence type="ECO:0000256" key="2">
    <source>
        <dbReference type="ARBA" id="ARBA00022989"/>
    </source>
</evidence>
<accession>A0A6F9DUQ4</accession>
<keyword evidence="2 7" id="KW-1133">Transmembrane helix</keyword>
<dbReference type="GO" id="GO:0005637">
    <property type="term" value="C:nuclear inner membrane"/>
    <property type="evidence" value="ECO:0007669"/>
    <property type="project" value="UniProtKB-SubCell"/>
</dbReference>
<evidence type="ECO:0000256" key="6">
    <source>
        <dbReference type="SAM" id="MobiDB-lite"/>
    </source>
</evidence>
<organism evidence="9">
    <name type="scientific">Phallusia mammillata</name>
    <dbReference type="NCBI Taxonomy" id="59560"/>
    <lineage>
        <taxon>Eukaryota</taxon>
        <taxon>Metazoa</taxon>
        <taxon>Chordata</taxon>
        <taxon>Tunicata</taxon>
        <taxon>Ascidiacea</taxon>
        <taxon>Phlebobranchia</taxon>
        <taxon>Ascidiidae</taxon>
        <taxon>Phallusia</taxon>
    </lineage>
</organism>
<evidence type="ECO:0000259" key="8">
    <source>
        <dbReference type="PROSITE" id="PS51469"/>
    </source>
</evidence>
<proteinExistence type="evidence at transcript level"/>
<evidence type="ECO:0000256" key="5">
    <source>
        <dbReference type="ARBA" id="ARBA00037816"/>
    </source>
</evidence>